<keyword evidence="2" id="KW-1185">Reference proteome</keyword>
<dbReference type="AlphaFoldDB" id="A0AAU9JR61"/>
<accession>A0AAU9JR61</accession>
<comment type="caution">
    <text evidence="1">The sequence shown here is derived from an EMBL/GenBank/DDBJ whole genome shotgun (WGS) entry which is preliminary data.</text>
</comment>
<sequence length="308" mass="35596">MKLASLSFCFSNYRAIRELTSSTIFSDTSFRKISPRAGDHSPTQLEIEPDSEMELNSTSIAKDVHKHSKSFNFQFNSQNTLKITRQNLERIKIFFVKNKPDSEAEKNSFLLLKKNCQNLISMIDNNHLEDLDNIEHTIDNAILESSLSLRVQAKKLKTICQEFRTIFAGDKVKQKQREISKTRPPTRKSRNKELSVGITLESDSEEAIIEKDILEESTNNDEDSDNAEKQRIFYSQVIKAKLKFDATDPCQKISIPHLYNKSKKNKIKEEQWKEFIEEELKSPYILPSMQTPKVMKRSKSNASKVLNL</sequence>
<evidence type="ECO:0000313" key="2">
    <source>
        <dbReference type="Proteomes" id="UP001162131"/>
    </source>
</evidence>
<name>A0AAU9JR61_9CILI</name>
<evidence type="ECO:0000313" key="1">
    <source>
        <dbReference type="EMBL" id="CAG9327465.1"/>
    </source>
</evidence>
<proteinExistence type="predicted"/>
<reference evidence="1" key="1">
    <citation type="submission" date="2021-09" db="EMBL/GenBank/DDBJ databases">
        <authorList>
            <consortium name="AG Swart"/>
            <person name="Singh M."/>
            <person name="Singh A."/>
            <person name="Seah K."/>
            <person name="Emmerich C."/>
        </authorList>
    </citation>
    <scope>NUCLEOTIDE SEQUENCE</scope>
    <source>
        <strain evidence="1">ATCC30299</strain>
    </source>
</reference>
<dbReference type="Proteomes" id="UP001162131">
    <property type="component" value="Unassembled WGS sequence"/>
</dbReference>
<protein>
    <submittedName>
        <fullName evidence="1">Uncharacterized protein</fullName>
    </submittedName>
</protein>
<gene>
    <name evidence="1" type="ORF">BSTOLATCC_MIC43500</name>
</gene>
<dbReference type="EMBL" id="CAJZBQ010000043">
    <property type="protein sequence ID" value="CAG9327465.1"/>
    <property type="molecule type" value="Genomic_DNA"/>
</dbReference>
<organism evidence="1 2">
    <name type="scientific">Blepharisma stoltei</name>
    <dbReference type="NCBI Taxonomy" id="1481888"/>
    <lineage>
        <taxon>Eukaryota</taxon>
        <taxon>Sar</taxon>
        <taxon>Alveolata</taxon>
        <taxon>Ciliophora</taxon>
        <taxon>Postciliodesmatophora</taxon>
        <taxon>Heterotrichea</taxon>
        <taxon>Heterotrichida</taxon>
        <taxon>Blepharismidae</taxon>
        <taxon>Blepharisma</taxon>
    </lineage>
</organism>